<keyword evidence="10" id="KW-0175">Coiled coil</keyword>
<dbReference type="CDD" id="cd00082">
    <property type="entry name" value="HisKA"/>
    <property type="match status" value="1"/>
</dbReference>
<dbReference type="InterPro" id="IPR005467">
    <property type="entry name" value="His_kinase_dom"/>
</dbReference>
<dbReference type="Gene3D" id="6.10.340.10">
    <property type="match status" value="1"/>
</dbReference>
<dbReference type="EC" id="2.7.13.3" evidence="3"/>
<dbReference type="SMART" id="SM00304">
    <property type="entry name" value="HAMP"/>
    <property type="match status" value="1"/>
</dbReference>
<evidence type="ECO:0000256" key="11">
    <source>
        <dbReference type="SAM" id="Phobius"/>
    </source>
</evidence>
<dbReference type="SMART" id="SM00387">
    <property type="entry name" value="HATPase_c"/>
    <property type="match status" value="1"/>
</dbReference>
<dbReference type="GO" id="GO:0016301">
    <property type="term" value="F:kinase activity"/>
    <property type="evidence" value="ECO:0007669"/>
    <property type="project" value="UniProtKB-KW"/>
</dbReference>
<dbReference type="Gene3D" id="1.10.287.130">
    <property type="match status" value="1"/>
</dbReference>
<organism evidence="14 15">
    <name type="scientific">Sorangium atrum</name>
    <dbReference type="NCBI Taxonomy" id="2995308"/>
    <lineage>
        <taxon>Bacteria</taxon>
        <taxon>Pseudomonadati</taxon>
        <taxon>Myxococcota</taxon>
        <taxon>Polyangia</taxon>
        <taxon>Polyangiales</taxon>
        <taxon>Polyangiaceae</taxon>
        <taxon>Sorangium</taxon>
    </lineage>
</organism>
<keyword evidence="6" id="KW-0547">Nucleotide-binding</keyword>
<dbReference type="PRINTS" id="PR00344">
    <property type="entry name" value="BCTRLSENSOR"/>
</dbReference>
<accession>A0ABT5BYB1</accession>
<evidence type="ECO:0000256" key="8">
    <source>
        <dbReference type="ARBA" id="ARBA00022840"/>
    </source>
</evidence>
<dbReference type="InterPro" id="IPR003661">
    <property type="entry name" value="HisK_dim/P_dom"/>
</dbReference>
<dbReference type="SUPFAM" id="SSF47384">
    <property type="entry name" value="Homodimeric domain of signal transducing histidine kinase"/>
    <property type="match status" value="1"/>
</dbReference>
<dbReference type="Gene3D" id="3.30.565.10">
    <property type="entry name" value="Histidine kinase-like ATPase, C-terminal domain"/>
    <property type="match status" value="1"/>
</dbReference>
<dbReference type="SUPFAM" id="SSF55874">
    <property type="entry name" value="ATPase domain of HSP90 chaperone/DNA topoisomerase II/histidine kinase"/>
    <property type="match status" value="1"/>
</dbReference>
<comment type="catalytic activity">
    <reaction evidence="1">
        <text>ATP + protein L-histidine = ADP + protein N-phospho-L-histidine.</text>
        <dbReference type="EC" id="2.7.13.3"/>
    </reaction>
</comment>
<evidence type="ECO:0000313" key="15">
    <source>
        <dbReference type="Proteomes" id="UP001217485"/>
    </source>
</evidence>
<sequence>MPLSERSFLRTRRAATDERAPSWARAVRQGADNTVRLGIRLQLLFAIGALLLLAFVPLFFAVASLTRATMSGARASSARAIGRAIAGHVAAARTTRSAPELSLLLEAQVGPDGASAIGVYDAAGALSGRAGEPEIAAALPASVEAGTEVLKTVRTARGDALLVVVPEPAREAAPLAEPAPAASTGSVAVLVPTDPSTVAAAPLVRIVALYTGIVALALLVFAYISMTHLVVRPIDAVSQAARRVAGGARDLEVPRAGARELAELGASLALMTGRLRADEESLRAKIAEVERYAADLKSAQERLVRSERLASVGRLAAGLAHEIGNPLAAILGLQDLLLAGGLTPAEERDFVERMKRETERIHKILRDLLDFARPAARGAAEAGDDGEAGRHPSGSVAEAIDDVVSLVAPQRAFRAIELERDVAPDVPAVPLAHGQLVQVLLNLLLNAADAVPRVGGRVAVRASRGACGGARIEVEDNGPGIAEEVRETLFEPFITTKEVGEGTGLGLAVCRGLVEAAGGSIGVERGADGGARFVVLLPGAAQREASEPR</sequence>
<feature type="domain" description="HAMP" evidence="13">
    <location>
        <begin position="228"/>
        <end position="280"/>
    </location>
</feature>
<dbReference type="PROSITE" id="PS50885">
    <property type="entry name" value="HAMP"/>
    <property type="match status" value="1"/>
</dbReference>
<dbReference type="PANTHER" id="PTHR43065:SF10">
    <property type="entry name" value="PEROXIDE STRESS-ACTIVATED HISTIDINE KINASE MAK3"/>
    <property type="match status" value="1"/>
</dbReference>
<evidence type="ECO:0000256" key="6">
    <source>
        <dbReference type="ARBA" id="ARBA00022741"/>
    </source>
</evidence>
<reference evidence="14 15" key="1">
    <citation type="submission" date="2023-01" db="EMBL/GenBank/DDBJ databases">
        <title>Minimal conservation of predation-associated metabolite biosynthetic gene clusters underscores biosynthetic potential of Myxococcota including descriptions for ten novel species: Archangium lansinium sp. nov., Myxococcus landrumus sp. nov., Nannocystis bai.</title>
        <authorList>
            <person name="Ahearne A."/>
            <person name="Stevens C."/>
            <person name="Dowd S."/>
        </authorList>
    </citation>
    <scope>NUCLEOTIDE SEQUENCE [LARGE SCALE GENOMIC DNA]</scope>
    <source>
        <strain evidence="14 15">WIWO2</strain>
    </source>
</reference>
<evidence type="ECO:0000256" key="3">
    <source>
        <dbReference type="ARBA" id="ARBA00012438"/>
    </source>
</evidence>
<protein>
    <recommendedName>
        <fullName evidence="3">histidine kinase</fullName>
        <ecNumber evidence="3">2.7.13.3</ecNumber>
    </recommendedName>
</protein>
<keyword evidence="7 14" id="KW-0418">Kinase</keyword>
<evidence type="ECO:0000256" key="9">
    <source>
        <dbReference type="ARBA" id="ARBA00023012"/>
    </source>
</evidence>
<dbReference type="Pfam" id="PF00672">
    <property type="entry name" value="HAMP"/>
    <property type="match status" value="1"/>
</dbReference>
<evidence type="ECO:0000256" key="4">
    <source>
        <dbReference type="ARBA" id="ARBA00022553"/>
    </source>
</evidence>
<dbReference type="Pfam" id="PF00512">
    <property type="entry name" value="HisKA"/>
    <property type="match status" value="1"/>
</dbReference>
<keyword evidence="15" id="KW-1185">Reference proteome</keyword>
<keyword evidence="4" id="KW-0597">Phosphoprotein</keyword>
<evidence type="ECO:0000313" key="14">
    <source>
        <dbReference type="EMBL" id="MDC0679142.1"/>
    </source>
</evidence>
<feature type="transmembrane region" description="Helical" evidence="11">
    <location>
        <begin position="203"/>
        <end position="224"/>
    </location>
</feature>
<evidence type="ECO:0000256" key="1">
    <source>
        <dbReference type="ARBA" id="ARBA00000085"/>
    </source>
</evidence>
<dbReference type="InterPro" id="IPR036890">
    <property type="entry name" value="HATPase_C_sf"/>
</dbReference>
<dbReference type="RefSeq" id="WP_272096088.1">
    <property type="nucleotide sequence ID" value="NZ_JAQNDK010000002.1"/>
</dbReference>
<evidence type="ECO:0000259" key="12">
    <source>
        <dbReference type="PROSITE" id="PS50109"/>
    </source>
</evidence>
<dbReference type="Proteomes" id="UP001217485">
    <property type="component" value="Unassembled WGS sequence"/>
</dbReference>
<dbReference type="InterPro" id="IPR004358">
    <property type="entry name" value="Sig_transdc_His_kin-like_C"/>
</dbReference>
<keyword evidence="11" id="KW-1133">Transmembrane helix</keyword>
<feature type="coiled-coil region" evidence="10">
    <location>
        <begin position="282"/>
        <end position="309"/>
    </location>
</feature>
<keyword evidence="5" id="KW-0808">Transferase</keyword>
<dbReference type="CDD" id="cd06225">
    <property type="entry name" value="HAMP"/>
    <property type="match status" value="1"/>
</dbReference>
<dbReference type="InterPro" id="IPR003594">
    <property type="entry name" value="HATPase_dom"/>
</dbReference>
<comment type="caution">
    <text evidence="14">The sequence shown here is derived from an EMBL/GenBank/DDBJ whole genome shotgun (WGS) entry which is preliminary data.</text>
</comment>
<dbReference type="SUPFAM" id="SSF158472">
    <property type="entry name" value="HAMP domain-like"/>
    <property type="match status" value="1"/>
</dbReference>
<keyword evidence="11" id="KW-0472">Membrane</keyword>
<evidence type="ECO:0000256" key="10">
    <source>
        <dbReference type="SAM" id="Coils"/>
    </source>
</evidence>
<proteinExistence type="predicted"/>
<evidence type="ECO:0000256" key="2">
    <source>
        <dbReference type="ARBA" id="ARBA00004370"/>
    </source>
</evidence>
<gene>
    <name evidence="14" type="ORF">POL72_15470</name>
</gene>
<evidence type="ECO:0000256" key="7">
    <source>
        <dbReference type="ARBA" id="ARBA00022777"/>
    </source>
</evidence>
<keyword evidence="8" id="KW-0067">ATP-binding</keyword>
<evidence type="ECO:0000259" key="13">
    <source>
        <dbReference type="PROSITE" id="PS50885"/>
    </source>
</evidence>
<name>A0ABT5BYB1_9BACT</name>
<dbReference type="SMART" id="SM00388">
    <property type="entry name" value="HisKA"/>
    <property type="match status" value="1"/>
</dbReference>
<keyword evidence="9" id="KW-0902">Two-component regulatory system</keyword>
<dbReference type="InterPro" id="IPR003660">
    <property type="entry name" value="HAMP_dom"/>
</dbReference>
<keyword evidence="11" id="KW-0812">Transmembrane</keyword>
<dbReference type="InterPro" id="IPR036097">
    <property type="entry name" value="HisK_dim/P_sf"/>
</dbReference>
<dbReference type="PROSITE" id="PS50109">
    <property type="entry name" value="HIS_KIN"/>
    <property type="match status" value="1"/>
</dbReference>
<dbReference type="Pfam" id="PF02518">
    <property type="entry name" value="HATPase_c"/>
    <property type="match status" value="1"/>
</dbReference>
<dbReference type="PANTHER" id="PTHR43065">
    <property type="entry name" value="SENSOR HISTIDINE KINASE"/>
    <property type="match status" value="1"/>
</dbReference>
<evidence type="ECO:0000256" key="5">
    <source>
        <dbReference type="ARBA" id="ARBA00022679"/>
    </source>
</evidence>
<comment type="subcellular location">
    <subcellularLocation>
        <location evidence="2">Membrane</location>
    </subcellularLocation>
</comment>
<dbReference type="EMBL" id="JAQNDK010000002">
    <property type="protein sequence ID" value="MDC0679142.1"/>
    <property type="molecule type" value="Genomic_DNA"/>
</dbReference>
<feature type="domain" description="Histidine kinase" evidence="12">
    <location>
        <begin position="318"/>
        <end position="541"/>
    </location>
</feature>
<feature type="transmembrane region" description="Helical" evidence="11">
    <location>
        <begin position="43"/>
        <end position="65"/>
    </location>
</feature>